<keyword evidence="1" id="KW-0227">DNA damage</keyword>
<proteinExistence type="predicted"/>
<reference evidence="5 6" key="1">
    <citation type="submission" date="2019-07" db="EMBL/GenBank/DDBJ databases">
        <title>Whole genome shotgun sequence of Aneurinibacillus danicus NBRC 102444.</title>
        <authorList>
            <person name="Hosoyama A."/>
            <person name="Uohara A."/>
            <person name="Ohji S."/>
            <person name="Ichikawa N."/>
        </authorList>
    </citation>
    <scope>NUCLEOTIDE SEQUENCE [LARGE SCALE GENOMIC DNA]</scope>
    <source>
        <strain evidence="5 6">NBRC 102444</strain>
    </source>
</reference>
<dbReference type="InterPro" id="IPR012092">
    <property type="entry name" value="DNA_glyclase/AP_lyase_Ogg"/>
</dbReference>
<evidence type="ECO:0000256" key="1">
    <source>
        <dbReference type="ARBA" id="ARBA00022763"/>
    </source>
</evidence>
<comment type="caution">
    <text evidence="5">The sequence shown here is derived from an EMBL/GenBank/DDBJ whole genome shotgun (WGS) entry which is preliminary data.</text>
</comment>
<evidence type="ECO:0000313" key="6">
    <source>
        <dbReference type="Proteomes" id="UP000321157"/>
    </source>
</evidence>
<dbReference type="OrthoDB" id="12078at2"/>
<sequence length="230" mass="27379">MNTGIKKLISIWTTYSLHTNKRKNKSLTPEQMHNELFFCLLGGYGIPYELNQSAFEILQQKGLFQLKYYQTFENQMINILERELMMSQFAPRTRQGTFRKYRYPKTKARTIFKAAQWLLHDNQRNLPAILRAIPEEKARRAKIMECPGMGMKSASWFLRNTGYATSLAIVDVHIFRFLTFYRFIPQTYSPSRNYEEIEDVFKRICHVANVPVDEGDLALWEWMHRNYRIL</sequence>
<keyword evidence="2" id="KW-0378">Hydrolase</keyword>
<keyword evidence="3" id="KW-0234">DNA repair</keyword>
<dbReference type="InterPro" id="IPR011257">
    <property type="entry name" value="DNA_glycosylase"/>
</dbReference>
<dbReference type="RefSeq" id="WP_146810368.1">
    <property type="nucleotide sequence ID" value="NZ_BJXX01000116.1"/>
</dbReference>
<dbReference type="SUPFAM" id="SSF48150">
    <property type="entry name" value="DNA-glycosylase"/>
    <property type="match status" value="1"/>
</dbReference>
<gene>
    <name evidence="5" type="ORF">ADA01nite_25350</name>
</gene>
<dbReference type="GO" id="GO:0003906">
    <property type="term" value="F:DNA-(apurinic or apyrimidinic site) endonuclease activity"/>
    <property type="evidence" value="ECO:0007669"/>
    <property type="project" value="InterPro"/>
</dbReference>
<evidence type="ECO:0000256" key="3">
    <source>
        <dbReference type="ARBA" id="ARBA00023204"/>
    </source>
</evidence>
<dbReference type="EMBL" id="BJXX01000116">
    <property type="protein sequence ID" value="GEN35075.1"/>
    <property type="molecule type" value="Genomic_DNA"/>
</dbReference>
<dbReference type="Pfam" id="PF22175">
    <property type="entry name" value="Ogg-HhH"/>
    <property type="match status" value="1"/>
</dbReference>
<evidence type="ECO:0000256" key="4">
    <source>
        <dbReference type="ARBA" id="ARBA00023295"/>
    </source>
</evidence>
<dbReference type="GO" id="GO:0006281">
    <property type="term" value="P:DNA repair"/>
    <property type="evidence" value="ECO:0007669"/>
    <property type="project" value="UniProtKB-KW"/>
</dbReference>
<evidence type="ECO:0008006" key="7">
    <source>
        <dbReference type="Google" id="ProtNLM"/>
    </source>
</evidence>
<accession>A0A511V805</accession>
<keyword evidence="6" id="KW-1185">Reference proteome</keyword>
<dbReference type="GO" id="GO:0016799">
    <property type="term" value="F:hydrolase activity, hydrolyzing N-glycosyl compounds"/>
    <property type="evidence" value="ECO:0007669"/>
    <property type="project" value="InterPro"/>
</dbReference>
<name>A0A511V805_9BACL</name>
<organism evidence="5 6">
    <name type="scientific">Aneurinibacillus danicus</name>
    <dbReference type="NCBI Taxonomy" id="267746"/>
    <lineage>
        <taxon>Bacteria</taxon>
        <taxon>Bacillati</taxon>
        <taxon>Bacillota</taxon>
        <taxon>Bacilli</taxon>
        <taxon>Bacillales</taxon>
        <taxon>Paenibacillaceae</taxon>
        <taxon>Aneurinibacillus group</taxon>
        <taxon>Aneurinibacillus</taxon>
    </lineage>
</organism>
<keyword evidence="4" id="KW-0326">Glycosidase</keyword>
<dbReference type="Proteomes" id="UP000321157">
    <property type="component" value="Unassembled WGS sequence"/>
</dbReference>
<dbReference type="Gene3D" id="1.10.340.30">
    <property type="entry name" value="Hypothetical protein, domain 2"/>
    <property type="match status" value="1"/>
</dbReference>
<dbReference type="AlphaFoldDB" id="A0A511V805"/>
<evidence type="ECO:0000313" key="5">
    <source>
        <dbReference type="EMBL" id="GEN35075.1"/>
    </source>
</evidence>
<protein>
    <recommendedName>
        <fullName evidence="7">8-oxoguanine DNA glycosylase</fullName>
    </recommendedName>
</protein>
<evidence type="ECO:0000256" key="2">
    <source>
        <dbReference type="ARBA" id="ARBA00022801"/>
    </source>
</evidence>